<dbReference type="EMBL" id="PKPP01006734">
    <property type="protein sequence ID" value="PWA55519.1"/>
    <property type="molecule type" value="Genomic_DNA"/>
</dbReference>
<gene>
    <name evidence="2" type="ORF">CTI12_AA426700</name>
</gene>
<protein>
    <submittedName>
        <fullName evidence="2">F-box domain, cyclin-like protein</fullName>
    </submittedName>
</protein>
<dbReference type="Proteomes" id="UP000245207">
    <property type="component" value="Unassembled WGS sequence"/>
</dbReference>
<keyword evidence="3" id="KW-1185">Reference proteome</keyword>
<dbReference type="AlphaFoldDB" id="A0A2U1M2N7"/>
<dbReference type="InterPro" id="IPR036047">
    <property type="entry name" value="F-box-like_dom_sf"/>
</dbReference>
<dbReference type="InterPro" id="IPR032675">
    <property type="entry name" value="LRR_dom_sf"/>
</dbReference>
<dbReference type="InterPro" id="IPR053772">
    <property type="entry name" value="At1g61320/At1g61330-like"/>
</dbReference>
<dbReference type="InterPro" id="IPR055357">
    <property type="entry name" value="LRR_At1g61320_AtMIF1"/>
</dbReference>
<dbReference type="SUPFAM" id="SSF81383">
    <property type="entry name" value="F-box domain"/>
    <property type="match status" value="1"/>
</dbReference>
<dbReference type="Pfam" id="PF00646">
    <property type="entry name" value="F-box"/>
    <property type="match status" value="1"/>
</dbReference>
<accession>A0A2U1M2N7</accession>
<organism evidence="2 3">
    <name type="scientific">Artemisia annua</name>
    <name type="common">Sweet wormwood</name>
    <dbReference type="NCBI Taxonomy" id="35608"/>
    <lineage>
        <taxon>Eukaryota</taxon>
        <taxon>Viridiplantae</taxon>
        <taxon>Streptophyta</taxon>
        <taxon>Embryophyta</taxon>
        <taxon>Tracheophyta</taxon>
        <taxon>Spermatophyta</taxon>
        <taxon>Magnoliopsida</taxon>
        <taxon>eudicotyledons</taxon>
        <taxon>Gunneridae</taxon>
        <taxon>Pentapetalae</taxon>
        <taxon>asterids</taxon>
        <taxon>campanulids</taxon>
        <taxon>Asterales</taxon>
        <taxon>Asteraceae</taxon>
        <taxon>Asteroideae</taxon>
        <taxon>Anthemideae</taxon>
        <taxon>Artemisiinae</taxon>
        <taxon>Artemisia</taxon>
    </lineage>
</organism>
<evidence type="ECO:0000313" key="3">
    <source>
        <dbReference type="Proteomes" id="UP000245207"/>
    </source>
</evidence>
<comment type="caution">
    <text evidence="2">The sequence shown here is derived from an EMBL/GenBank/DDBJ whole genome shotgun (WGS) entry which is preliminary data.</text>
</comment>
<evidence type="ECO:0000259" key="1">
    <source>
        <dbReference type="PROSITE" id="PS50181"/>
    </source>
</evidence>
<dbReference type="InterPro" id="IPR001810">
    <property type="entry name" value="F-box_dom"/>
</dbReference>
<feature type="domain" description="F-box" evidence="1">
    <location>
        <begin position="143"/>
        <end position="194"/>
    </location>
</feature>
<proteinExistence type="predicted"/>
<name>A0A2U1M2N7_ARTAN</name>
<dbReference type="OrthoDB" id="1534647at2759"/>
<reference evidence="2 3" key="1">
    <citation type="journal article" date="2018" name="Mol. Plant">
        <title>The genome of Artemisia annua provides insight into the evolution of Asteraceae family and artemisinin biosynthesis.</title>
        <authorList>
            <person name="Shen Q."/>
            <person name="Zhang L."/>
            <person name="Liao Z."/>
            <person name="Wang S."/>
            <person name="Yan T."/>
            <person name="Shi P."/>
            <person name="Liu M."/>
            <person name="Fu X."/>
            <person name="Pan Q."/>
            <person name="Wang Y."/>
            <person name="Lv Z."/>
            <person name="Lu X."/>
            <person name="Zhang F."/>
            <person name="Jiang W."/>
            <person name="Ma Y."/>
            <person name="Chen M."/>
            <person name="Hao X."/>
            <person name="Li L."/>
            <person name="Tang Y."/>
            <person name="Lv G."/>
            <person name="Zhou Y."/>
            <person name="Sun X."/>
            <person name="Brodelius P.E."/>
            <person name="Rose J.K.C."/>
            <person name="Tang K."/>
        </authorList>
    </citation>
    <scope>NUCLEOTIDE SEQUENCE [LARGE SCALE GENOMIC DNA]</scope>
    <source>
        <strain evidence="3">cv. Huhao1</strain>
        <tissue evidence="2">Leaf</tissue>
    </source>
</reference>
<sequence>MAKSRGIPDYQSSCTPYPARGCRRSLVDNGFHRLDEIWGDDLVSNFDGKYCKDCPKNAPLYKTLEFSSGEMERRVRKCSWERFLESHNSIFDHNDTISRLPETVLHHVISFLPTLEKDQMERRVRKCSWERFLESHNSIFDHNDTISRLPETVLHHVISFLPTLEKDQVRFLSRKWRRIAAQSLERLSLTGRRLDEQELSRILVDDFHSVEVLSLKRCSGMKTLKLVNFNLKDVELNYCESLKSLELNTPHLETFQFCGPRNRPCRIELGICKQLKTMDLSGVAMNNMMFMDCNKTFPLLQVLTLSCCDMTGCIKISSNSLHELFLLKFNKSIEITVTAPNLHYITYNGSTICSFSNMNVDSLYSADIELYPSRYEKRNDTWFRNLNEMLQCLKLAKRWVFKTDSEKNIIVPKQLRENLLPPLEETDVDIIVEIASRTRDTNFVDLADSMLWISPRLKLLSVYLQSVLFASLRLAHGDYSRKQENSCSFCTSHPVRCWRHSVTQFNVWVFVEDNENSLKCYLKENLQKVERVAIDTDI</sequence>
<dbReference type="Pfam" id="PF23622">
    <property type="entry name" value="LRR_At1g61320_AtMIF1"/>
    <property type="match status" value="1"/>
</dbReference>
<dbReference type="Gene3D" id="3.80.10.10">
    <property type="entry name" value="Ribonuclease Inhibitor"/>
    <property type="match status" value="1"/>
</dbReference>
<dbReference type="PANTHER" id="PTHR34145:SF51">
    <property type="entry name" value="FBD DOMAIN-CONTAINING PROTEIN"/>
    <property type="match status" value="1"/>
</dbReference>
<dbReference type="SUPFAM" id="SSF52058">
    <property type="entry name" value="L domain-like"/>
    <property type="match status" value="1"/>
</dbReference>
<dbReference type="STRING" id="35608.A0A2U1M2N7"/>
<dbReference type="PROSITE" id="PS50181">
    <property type="entry name" value="FBOX"/>
    <property type="match status" value="1"/>
</dbReference>
<dbReference type="PANTHER" id="PTHR34145">
    <property type="entry name" value="OS02G0105600 PROTEIN"/>
    <property type="match status" value="1"/>
</dbReference>
<evidence type="ECO:0000313" key="2">
    <source>
        <dbReference type="EMBL" id="PWA55519.1"/>
    </source>
</evidence>